<accession>A0ACC2IYK4</accession>
<comment type="caution">
    <text evidence="1">The sequence shown here is derived from an EMBL/GenBank/DDBJ whole genome shotgun (WGS) entry which is preliminary data.</text>
</comment>
<keyword evidence="2" id="KW-1185">Reference proteome</keyword>
<dbReference type="EMBL" id="JAPUUL010004141">
    <property type="protein sequence ID" value="KAJ8120288.1"/>
    <property type="molecule type" value="Genomic_DNA"/>
</dbReference>
<protein>
    <submittedName>
        <fullName evidence="1">Uncharacterized protein</fullName>
    </submittedName>
</protein>
<evidence type="ECO:0000313" key="2">
    <source>
        <dbReference type="Proteomes" id="UP001153332"/>
    </source>
</evidence>
<dbReference type="Proteomes" id="UP001153332">
    <property type="component" value="Unassembled WGS sequence"/>
</dbReference>
<name>A0ACC2IYK4_9PEZI</name>
<gene>
    <name evidence="1" type="ORF">O1611_g10405</name>
</gene>
<sequence length="555" mass="63437">MSPKKDLYNTLLPYLFDLGESNLARQWRGVFIRHGEAPLTPAPVRPFLRFMACYYPHESLTHEEQIALNSPLKLENEKPELSREFINRVHGKTFGISVKSFNDRLGARWFASSWVSLDAAISTISALGVEQIGPLSLQSIALRAGGSKDLFHRISQLREHGISVIDSNYFQTILYLARQHDDELLRDLLQSDLHPDVFDDLNLQTRLINSSTNKADWRTLRLLLVSRLVVSQRSARRAANTVLRIRFLRRDQDGVLQILRDMKASNIPLNVEVASLIFDSLIEDYNRSGRVFYSQPTAFYLSIFRQLKSMDVPVPLSHWKLIVLSMARRGRQEDLGKLCTELVDMFINSPSPLRPGFVPIHIWDLPEAMKGPLSGVENLLGVYIPQDLPTSHDSHPLRELFDGKVITSMIENAFIAHPGQGFRATLNNQPHGSQSQASQITNIIRLFRTLNQRGMWIRFRKIRFVVTNCFVNIYGPVFPTDISPRLMRASNTLSLKEMRALIEKAWGGNFLPPLNDLAIIVRTRPPGLSLDSRELRYRMKTEDETSWMTKRSEAK</sequence>
<proteinExistence type="predicted"/>
<evidence type="ECO:0000313" key="1">
    <source>
        <dbReference type="EMBL" id="KAJ8120288.1"/>
    </source>
</evidence>
<reference evidence="1" key="1">
    <citation type="submission" date="2022-12" db="EMBL/GenBank/DDBJ databases">
        <title>Genome Sequence of Lasiodiplodia mahajangana.</title>
        <authorList>
            <person name="Buettner E."/>
        </authorList>
    </citation>
    <scope>NUCLEOTIDE SEQUENCE</scope>
    <source>
        <strain evidence="1">VT137</strain>
    </source>
</reference>
<organism evidence="1 2">
    <name type="scientific">Lasiodiplodia mahajangana</name>
    <dbReference type="NCBI Taxonomy" id="1108764"/>
    <lineage>
        <taxon>Eukaryota</taxon>
        <taxon>Fungi</taxon>
        <taxon>Dikarya</taxon>
        <taxon>Ascomycota</taxon>
        <taxon>Pezizomycotina</taxon>
        <taxon>Dothideomycetes</taxon>
        <taxon>Dothideomycetes incertae sedis</taxon>
        <taxon>Botryosphaeriales</taxon>
        <taxon>Botryosphaeriaceae</taxon>
        <taxon>Lasiodiplodia</taxon>
    </lineage>
</organism>